<proteinExistence type="predicted"/>
<name>A0A235BY21_UNCW3</name>
<reference evidence="2 3" key="1">
    <citation type="submission" date="2017-07" db="EMBL/GenBank/DDBJ databases">
        <title>Recovery of genomes from metagenomes via a dereplication, aggregation, and scoring strategy.</title>
        <authorList>
            <person name="Sieber C.M."/>
            <person name="Probst A.J."/>
            <person name="Sharrar A."/>
            <person name="Thomas B.C."/>
            <person name="Hess M."/>
            <person name="Tringe S.G."/>
            <person name="Banfield J.F."/>
        </authorList>
    </citation>
    <scope>NUCLEOTIDE SEQUENCE [LARGE SCALE GENOMIC DNA]</scope>
    <source>
        <strain evidence="2">JGI_Cruoil_03_51_56</strain>
    </source>
</reference>
<keyword evidence="1" id="KW-1133">Transmembrane helix</keyword>
<dbReference type="EMBL" id="NOZP01000024">
    <property type="protein sequence ID" value="OYD17049.1"/>
    <property type="molecule type" value="Genomic_DNA"/>
</dbReference>
<evidence type="ECO:0000313" key="2">
    <source>
        <dbReference type="EMBL" id="OYD17049.1"/>
    </source>
</evidence>
<gene>
    <name evidence="2" type="ORF">CH330_01035</name>
</gene>
<dbReference type="AlphaFoldDB" id="A0A235BY21"/>
<keyword evidence="1" id="KW-0472">Membrane</keyword>
<dbReference type="Proteomes" id="UP000215559">
    <property type="component" value="Unassembled WGS sequence"/>
</dbReference>
<organism evidence="2 3">
    <name type="scientific">candidate division WOR-3 bacterium JGI_Cruoil_03_51_56</name>
    <dbReference type="NCBI Taxonomy" id="1973747"/>
    <lineage>
        <taxon>Bacteria</taxon>
        <taxon>Bacteria division WOR-3</taxon>
    </lineage>
</organism>
<protein>
    <recommendedName>
        <fullName evidence="4">DUF2569 domain-containing protein</fullName>
    </recommendedName>
</protein>
<keyword evidence="1" id="KW-0812">Transmembrane</keyword>
<feature type="transmembrane region" description="Helical" evidence="1">
    <location>
        <begin position="131"/>
        <end position="154"/>
    </location>
</feature>
<comment type="caution">
    <text evidence="2">The sequence shown here is derived from an EMBL/GenBank/DDBJ whole genome shotgun (WGS) entry which is preliminary data.</text>
</comment>
<accession>A0A235BY21</accession>
<sequence length="166" mass="18466">MEQSTGQQIDKSLRRWHRSLSIIAWLLIIQSLIGVIMGFLGTMAFTIHSSPVFDSASMKVLEGLIEQTIFATKASIIINLVLLVGSIGLLLRQKWGWFIVMLAMIFVIFAGFIWIMPAIRQVLAVLQPDNAGFLSFIITALLAVVPAVFVVYLFSRRVISQFQAPG</sequence>
<feature type="transmembrane region" description="Helical" evidence="1">
    <location>
        <begin position="98"/>
        <end position="119"/>
    </location>
</feature>
<feature type="transmembrane region" description="Helical" evidence="1">
    <location>
        <begin position="20"/>
        <end position="48"/>
    </location>
</feature>
<feature type="transmembrane region" description="Helical" evidence="1">
    <location>
        <begin position="68"/>
        <end position="91"/>
    </location>
</feature>
<evidence type="ECO:0000313" key="3">
    <source>
        <dbReference type="Proteomes" id="UP000215559"/>
    </source>
</evidence>
<evidence type="ECO:0008006" key="4">
    <source>
        <dbReference type="Google" id="ProtNLM"/>
    </source>
</evidence>
<evidence type="ECO:0000256" key="1">
    <source>
        <dbReference type="SAM" id="Phobius"/>
    </source>
</evidence>